<dbReference type="NCBIfam" id="TIGR00093">
    <property type="entry name" value="pseudouridine synthase"/>
    <property type="match status" value="1"/>
</dbReference>
<evidence type="ECO:0000313" key="6">
    <source>
        <dbReference type="EMBL" id="BDZ78265.1"/>
    </source>
</evidence>
<keyword evidence="3" id="KW-0694">RNA-binding</keyword>
<evidence type="ECO:0000256" key="3">
    <source>
        <dbReference type="PROSITE-ProRule" id="PRU00182"/>
    </source>
</evidence>
<proteinExistence type="inferred from homology"/>
<dbReference type="RefSeq" id="WP_230105403.1">
    <property type="nucleotide sequence ID" value="NZ_AP024845.1"/>
</dbReference>
<dbReference type="SMART" id="SM00363">
    <property type="entry name" value="S4"/>
    <property type="match status" value="1"/>
</dbReference>
<dbReference type="PANTHER" id="PTHR47683:SF2">
    <property type="entry name" value="RNA-BINDING S4 DOMAIN-CONTAINING PROTEIN"/>
    <property type="match status" value="1"/>
</dbReference>
<gene>
    <name evidence="6" type="primary">rluF</name>
    <name evidence="6" type="ORF">Lac1_24480</name>
</gene>
<dbReference type="InterPro" id="IPR020103">
    <property type="entry name" value="PsdUridine_synth_cat_dom_sf"/>
</dbReference>
<dbReference type="PROSITE" id="PS50889">
    <property type="entry name" value="S4"/>
    <property type="match status" value="1"/>
</dbReference>
<dbReference type="Gene3D" id="3.30.70.580">
    <property type="entry name" value="Pseudouridine synthase I, catalytic domain, N-terminal subdomain"/>
    <property type="match status" value="1"/>
</dbReference>
<dbReference type="Gene3D" id="3.30.70.1560">
    <property type="entry name" value="Alpha-L RNA-binding motif"/>
    <property type="match status" value="1"/>
</dbReference>
<dbReference type="SUPFAM" id="SSF55174">
    <property type="entry name" value="Alpha-L RNA-binding motif"/>
    <property type="match status" value="1"/>
</dbReference>
<dbReference type="InterPro" id="IPR002942">
    <property type="entry name" value="S4_RNA-bd"/>
</dbReference>
<evidence type="ECO:0000256" key="2">
    <source>
        <dbReference type="ARBA" id="ARBA00023235"/>
    </source>
</evidence>
<comment type="similarity">
    <text evidence="1 4">Belongs to the pseudouridine synthase RsuA family.</text>
</comment>
<keyword evidence="7" id="KW-1185">Reference proteome</keyword>
<dbReference type="InterPro" id="IPR018496">
    <property type="entry name" value="PsdUridine_synth_RsuA/RluB_CS"/>
</dbReference>
<dbReference type="Pfam" id="PF00849">
    <property type="entry name" value="PseudoU_synth_2"/>
    <property type="match status" value="1"/>
</dbReference>
<accession>A0ABN6Z592</accession>
<evidence type="ECO:0000256" key="4">
    <source>
        <dbReference type="RuleBase" id="RU003887"/>
    </source>
</evidence>
<feature type="domain" description="RNA-binding S4" evidence="5">
    <location>
        <begin position="5"/>
        <end position="70"/>
    </location>
</feature>
<dbReference type="CDD" id="cd00165">
    <property type="entry name" value="S4"/>
    <property type="match status" value="1"/>
</dbReference>
<evidence type="ECO:0000256" key="1">
    <source>
        <dbReference type="ARBA" id="ARBA00008348"/>
    </source>
</evidence>
<dbReference type="PANTHER" id="PTHR47683">
    <property type="entry name" value="PSEUDOURIDINE SYNTHASE FAMILY PROTEIN-RELATED"/>
    <property type="match status" value="1"/>
</dbReference>
<dbReference type="Pfam" id="PF01479">
    <property type="entry name" value="S4"/>
    <property type="match status" value="1"/>
</dbReference>
<dbReference type="InterPro" id="IPR042092">
    <property type="entry name" value="PsdUridine_s_RsuA/RluB/E/F_cat"/>
</dbReference>
<dbReference type="InterPro" id="IPR036986">
    <property type="entry name" value="S4_RNA-bd_sf"/>
</dbReference>
<name>A0ABN6Z592_9FIRM</name>
<dbReference type="Proteomes" id="UP001305815">
    <property type="component" value="Chromosome"/>
</dbReference>
<sequence length="250" mass="28785">MKEEIRLNKYITEAGICSRREADRLIESGKVYVDGQRAVLGMKIRKGQKVQVGKKVISGKEEKVVLAVYKPVGIVCTEDPRTRNNIVRFLNYPVRITYAGRLDKDSEGLLLMTNDGDMINSIMRAANFHEKEYKVTVDRRITEGFIREMSEGVHITDKEKNLDAVTRPCRVYQEGPYTFRIILTQGLNRQIRRMCDALGYQVRMLKRIRIMNIELGNMKPGQSRPLTDQELAGLHRQIEEHSTKSGEKKE</sequence>
<dbReference type="InterPro" id="IPR000748">
    <property type="entry name" value="PsdUridine_synth_RsuA/RluB/E/F"/>
</dbReference>
<dbReference type="InterPro" id="IPR006145">
    <property type="entry name" value="PsdUridine_synth_RsuA/RluA"/>
</dbReference>
<evidence type="ECO:0000259" key="5">
    <source>
        <dbReference type="SMART" id="SM00363"/>
    </source>
</evidence>
<dbReference type="Gene3D" id="3.10.290.10">
    <property type="entry name" value="RNA-binding S4 domain"/>
    <property type="match status" value="1"/>
</dbReference>
<protein>
    <recommendedName>
        <fullName evidence="4">Pseudouridine synthase</fullName>
        <ecNumber evidence="4">5.4.99.-</ecNumber>
    </recommendedName>
</protein>
<evidence type="ECO:0000313" key="7">
    <source>
        <dbReference type="Proteomes" id="UP001305815"/>
    </source>
</evidence>
<dbReference type="InterPro" id="IPR020094">
    <property type="entry name" value="TruA/RsuA/RluB/E/F_N"/>
</dbReference>
<keyword evidence="2 4" id="KW-0413">Isomerase</keyword>
<dbReference type="EMBL" id="AP027742">
    <property type="protein sequence ID" value="BDZ78265.1"/>
    <property type="molecule type" value="Genomic_DNA"/>
</dbReference>
<dbReference type="PROSITE" id="PS01149">
    <property type="entry name" value="PSI_RSU"/>
    <property type="match status" value="1"/>
</dbReference>
<reference evidence="7" key="1">
    <citation type="journal article" date="2023" name="Int. J. Syst. Evol. Microbiol.">
        <title>Claveliimonas bilis gen. nov., sp. nov., deoxycholic acid-producing bacteria isolated from human faeces, and reclassification of Sellimonas monacensis Zenner et al. 2021 as Claveliimonas monacensis comb. nov.</title>
        <authorList>
            <person name="Hisatomi A."/>
            <person name="Kastawa N.W.E.P.G."/>
            <person name="Song I."/>
            <person name="Ohkuma M."/>
            <person name="Fukiya S."/>
            <person name="Sakamoto M."/>
        </authorList>
    </citation>
    <scope>NUCLEOTIDE SEQUENCE [LARGE SCALE GENOMIC DNA]</scope>
    <source>
        <strain evidence="7">12BBH14</strain>
    </source>
</reference>
<organism evidence="6 7">
    <name type="scientific">Claveliimonas bilis</name>
    <dbReference type="NCBI Taxonomy" id="3028070"/>
    <lineage>
        <taxon>Bacteria</taxon>
        <taxon>Bacillati</taxon>
        <taxon>Bacillota</taxon>
        <taxon>Clostridia</taxon>
        <taxon>Lachnospirales</taxon>
        <taxon>Lachnospiraceae</taxon>
        <taxon>Claveliimonas</taxon>
    </lineage>
</organism>
<dbReference type="SUPFAM" id="SSF55120">
    <property type="entry name" value="Pseudouridine synthase"/>
    <property type="match status" value="1"/>
</dbReference>
<dbReference type="InterPro" id="IPR050343">
    <property type="entry name" value="RsuA_PseudoU_synthase"/>
</dbReference>
<dbReference type="EC" id="5.4.99.-" evidence="4"/>